<evidence type="ECO:0000313" key="2">
    <source>
        <dbReference type="EMBL" id="UOQ52684.1"/>
    </source>
</evidence>
<keyword evidence="3" id="KW-1185">Reference proteome</keyword>
<accession>A0ABY4F8B0</accession>
<gene>
    <name evidence="2" type="ORF">MUN80_23425</name>
</gene>
<organism evidence="2 3">
    <name type="scientific">Hymenobacter cellulosivorans</name>
    <dbReference type="NCBI Taxonomy" id="2932249"/>
    <lineage>
        <taxon>Bacteria</taxon>
        <taxon>Pseudomonadati</taxon>
        <taxon>Bacteroidota</taxon>
        <taxon>Cytophagia</taxon>
        <taxon>Cytophagales</taxon>
        <taxon>Hymenobacteraceae</taxon>
        <taxon>Hymenobacter</taxon>
    </lineage>
</organism>
<dbReference type="RefSeq" id="WP_244716904.1">
    <property type="nucleotide sequence ID" value="NZ_CP095049.1"/>
</dbReference>
<reference evidence="2 3" key="1">
    <citation type="submission" date="2022-04" db="EMBL/GenBank/DDBJ databases">
        <title>Hymenobacter sp. isolated from the air.</title>
        <authorList>
            <person name="Won M."/>
            <person name="Lee C.-M."/>
            <person name="Woen H.-Y."/>
            <person name="Kwon S.-W."/>
        </authorList>
    </citation>
    <scope>NUCLEOTIDE SEQUENCE [LARGE SCALE GENOMIC DNA]</scope>
    <source>
        <strain evidence="3">5116 S-27</strain>
    </source>
</reference>
<feature type="domain" description="Glycosyltransferase subfamily 4-like N-terminal" evidence="1">
    <location>
        <begin position="171"/>
        <end position="334"/>
    </location>
</feature>
<name>A0ABY4F8B0_9BACT</name>
<dbReference type="Gene3D" id="3.40.50.2000">
    <property type="entry name" value="Glycogen Phosphorylase B"/>
    <property type="match status" value="1"/>
</dbReference>
<dbReference type="SUPFAM" id="SSF53756">
    <property type="entry name" value="UDP-Glycosyltransferase/glycogen phosphorylase"/>
    <property type="match status" value="1"/>
</dbReference>
<evidence type="ECO:0000259" key="1">
    <source>
        <dbReference type="Pfam" id="PF13579"/>
    </source>
</evidence>
<evidence type="ECO:0000313" key="3">
    <source>
        <dbReference type="Proteomes" id="UP000831785"/>
    </source>
</evidence>
<protein>
    <submittedName>
        <fullName evidence="2">Glycosyltransferase</fullName>
    </submittedName>
</protein>
<proteinExistence type="predicted"/>
<sequence length="352" mass="36616">MEHHPLNVLLLGWDEAAQAAAPPTSPALDLSRQLAEYGPVSVIVPQLPNAAALTSADQVIRLNLLSAAQLATAATARRSALPGSWQAPAAPYVGASVQSVAPESANPESAATVAALQGTASTPALAVVQGTALPSPTPPAPTAALTSQQSLLNEDIFAEATSELGPEEAAALDQAADNLTLLATQEDTAPVTPSQQPVAATPAAEKTAAQASFVQALKALDNAEDGADLNFRVIQYARFATPLAGSQPFGVVYAADWHAWLAALEIRQLTGRPLVLHVQTLAADRDSPADRGWILELERLALRRADLVLANTDALAQRLTSFYNIPAARIRVVAADDTVALNDALTQVKPRS</sequence>
<dbReference type="Pfam" id="PF13579">
    <property type="entry name" value="Glyco_trans_4_4"/>
    <property type="match status" value="1"/>
</dbReference>
<dbReference type="InterPro" id="IPR028098">
    <property type="entry name" value="Glyco_trans_4-like_N"/>
</dbReference>
<dbReference type="Proteomes" id="UP000831785">
    <property type="component" value="Chromosome"/>
</dbReference>
<dbReference type="EMBL" id="CP095049">
    <property type="protein sequence ID" value="UOQ52684.1"/>
    <property type="molecule type" value="Genomic_DNA"/>
</dbReference>